<evidence type="ECO:0000256" key="1">
    <source>
        <dbReference type="SAM" id="MobiDB-lite"/>
    </source>
</evidence>
<evidence type="ECO:0000313" key="3">
    <source>
        <dbReference type="EMBL" id="CAG6664462.1"/>
    </source>
</evidence>
<feature type="compositionally biased region" description="Basic residues" evidence="1">
    <location>
        <begin position="128"/>
        <end position="140"/>
    </location>
</feature>
<name>A0A8D8SAU5_9HEMI</name>
<dbReference type="GO" id="GO:0010521">
    <property type="term" value="F:telomerase inhibitor activity"/>
    <property type="evidence" value="ECO:0007669"/>
    <property type="project" value="TreeGrafter"/>
</dbReference>
<feature type="compositionally biased region" description="Basic residues" evidence="1">
    <location>
        <begin position="285"/>
        <end position="297"/>
    </location>
</feature>
<sequence length="604" mass="68516">MAMLAETRKKQKWTLNPRGSAWSNDSSKFGEKLLRKMGWTAGQGLGLNQQGIKEHVKVKVKHDSKGLGFKDNDQVWVEVENDFSNLLSKLSSQAEKPAGDSSNPTEEPVSDSSVPIEKVNRSLEEKSKKSKARVHYQKFTRGKDLSRYSKRDLECIFGVSTKSTESKHEENQNFVPSGNMEEYFKSKKLNKGSSREMKNTNSANDDQKESDSSETNNGEQGTEESVSQKKKNKKSKKRKLEENGTSEVKEDQVFEETNTEKNNDVDNDDNETNNTAHVSEETMSLKKKNKKSKKKKNKENNGDGVTEPSSTLEANDVETNITEPNNEETSSQKKKNKKSKKRKHDENNDSSNPNSLEVKDEVDKKKRKHSKDVESEVVENVEEKGEQADTVENNSNETKSKKNKTKKKSKVEQSDVLLRQIDGNYDSSEVEEFVTRPSENFETNLTVDIDEDNTSKKKNTSAVHIDSNNRNKENKNTPIGTNNQNQKLNEIKLKVATSSIAEWCKKNSVVEKSRNDSTKTLIKGPTKTVMKHINETNEEVSKQIDDIVQIKISNYLNQVFNKKDRIMNPARELKEKKKKLVEEDKSCVQFSGSNLTCIPGYGCY</sequence>
<feature type="compositionally biased region" description="Basic and acidic residues" evidence="1">
    <location>
        <begin position="239"/>
        <end position="264"/>
    </location>
</feature>
<feature type="compositionally biased region" description="Polar residues" evidence="1">
    <location>
        <begin position="88"/>
        <end position="113"/>
    </location>
</feature>
<evidence type="ECO:0000259" key="2">
    <source>
        <dbReference type="PROSITE" id="PS50174"/>
    </source>
</evidence>
<feature type="compositionally biased region" description="Polar residues" evidence="1">
    <location>
        <begin position="213"/>
        <end position="225"/>
    </location>
</feature>
<dbReference type="PROSITE" id="PS50174">
    <property type="entry name" value="G_PATCH"/>
    <property type="match status" value="1"/>
</dbReference>
<feature type="region of interest" description="Disordered" evidence="1">
    <location>
        <begin position="1"/>
        <end position="26"/>
    </location>
</feature>
<feature type="compositionally biased region" description="Basic and acidic residues" evidence="1">
    <location>
        <begin position="118"/>
        <end position="127"/>
    </location>
</feature>
<feature type="domain" description="G-patch" evidence="2">
    <location>
        <begin position="26"/>
        <end position="72"/>
    </location>
</feature>
<feature type="region of interest" description="Disordered" evidence="1">
    <location>
        <begin position="446"/>
        <end position="485"/>
    </location>
</feature>
<protein>
    <submittedName>
        <fullName evidence="3">PIN2/TERF1-interacting telomerase inhibitor 1</fullName>
    </submittedName>
</protein>
<proteinExistence type="predicted"/>
<dbReference type="SMART" id="SM00443">
    <property type="entry name" value="G_patch"/>
    <property type="match status" value="1"/>
</dbReference>
<feature type="region of interest" description="Disordered" evidence="1">
    <location>
        <begin position="159"/>
        <end position="412"/>
    </location>
</feature>
<accession>A0A8D8SAU5</accession>
<dbReference type="PANTHER" id="PTHR23149">
    <property type="entry name" value="G PATCH DOMAIN CONTAINING PROTEIN"/>
    <property type="match status" value="1"/>
</dbReference>
<feature type="region of interest" description="Disordered" evidence="1">
    <location>
        <begin position="88"/>
        <end position="143"/>
    </location>
</feature>
<feature type="compositionally biased region" description="Low complexity" evidence="1">
    <location>
        <begin position="318"/>
        <end position="329"/>
    </location>
</feature>
<feature type="compositionally biased region" description="Basic residues" evidence="1">
    <location>
        <begin position="228"/>
        <end position="238"/>
    </location>
</feature>
<feature type="compositionally biased region" description="Basic residues" evidence="1">
    <location>
        <begin position="332"/>
        <end position="343"/>
    </location>
</feature>
<dbReference type="AlphaFoldDB" id="A0A8D8SAU5"/>
<dbReference type="Pfam" id="PF01585">
    <property type="entry name" value="G-patch"/>
    <property type="match status" value="1"/>
</dbReference>
<dbReference type="PANTHER" id="PTHR23149:SF27">
    <property type="entry name" value="PIN2_TERF1-INTERACTING TELOMERASE INHIBITOR 1"/>
    <property type="match status" value="1"/>
</dbReference>
<dbReference type="GO" id="GO:0005730">
    <property type="term" value="C:nucleolus"/>
    <property type="evidence" value="ECO:0007669"/>
    <property type="project" value="TreeGrafter"/>
</dbReference>
<feature type="compositionally biased region" description="Polar residues" evidence="1">
    <location>
        <begin position="476"/>
        <end position="485"/>
    </location>
</feature>
<reference evidence="3" key="1">
    <citation type="submission" date="2021-05" db="EMBL/GenBank/DDBJ databases">
        <authorList>
            <person name="Alioto T."/>
            <person name="Alioto T."/>
            <person name="Gomez Garrido J."/>
        </authorList>
    </citation>
    <scope>NUCLEOTIDE SEQUENCE</scope>
</reference>
<dbReference type="GO" id="GO:0003676">
    <property type="term" value="F:nucleic acid binding"/>
    <property type="evidence" value="ECO:0007669"/>
    <property type="project" value="InterPro"/>
</dbReference>
<dbReference type="InterPro" id="IPR000467">
    <property type="entry name" value="G_patch_dom"/>
</dbReference>
<organism evidence="3">
    <name type="scientific">Cacopsylla melanoneura</name>
    <dbReference type="NCBI Taxonomy" id="428564"/>
    <lineage>
        <taxon>Eukaryota</taxon>
        <taxon>Metazoa</taxon>
        <taxon>Ecdysozoa</taxon>
        <taxon>Arthropoda</taxon>
        <taxon>Hexapoda</taxon>
        <taxon>Insecta</taxon>
        <taxon>Pterygota</taxon>
        <taxon>Neoptera</taxon>
        <taxon>Paraneoptera</taxon>
        <taxon>Hemiptera</taxon>
        <taxon>Sternorrhyncha</taxon>
        <taxon>Psylloidea</taxon>
        <taxon>Psyllidae</taxon>
        <taxon>Psyllinae</taxon>
        <taxon>Cacopsylla</taxon>
    </lineage>
</organism>
<dbReference type="InterPro" id="IPR050656">
    <property type="entry name" value="PINX1"/>
</dbReference>
<dbReference type="EMBL" id="HBUF01207769">
    <property type="protein sequence ID" value="CAG6664462.1"/>
    <property type="molecule type" value="Transcribed_RNA"/>
</dbReference>